<name>A0A5B7DKL6_PORTR</name>
<evidence type="ECO:0000313" key="2">
    <source>
        <dbReference type="EMBL" id="MPC21564.1"/>
    </source>
</evidence>
<evidence type="ECO:0000256" key="1">
    <source>
        <dbReference type="SAM" id="MobiDB-lite"/>
    </source>
</evidence>
<accession>A0A5B7DKL6</accession>
<dbReference type="Proteomes" id="UP000324222">
    <property type="component" value="Unassembled WGS sequence"/>
</dbReference>
<evidence type="ECO:0000313" key="3">
    <source>
        <dbReference type="Proteomes" id="UP000324222"/>
    </source>
</evidence>
<feature type="compositionally biased region" description="Basic and acidic residues" evidence="1">
    <location>
        <begin position="135"/>
        <end position="146"/>
    </location>
</feature>
<dbReference type="EMBL" id="VSRR010000990">
    <property type="protein sequence ID" value="MPC21564.1"/>
    <property type="molecule type" value="Genomic_DNA"/>
</dbReference>
<proteinExistence type="predicted"/>
<sequence length="167" mass="18512">MEAHNLNFLMTTQPAASLAHLRFTISPAILYLVTTRSSAMVCSSSWSLMMNSCADLALHVDSKNPTGGKQGEGPPRQAPFRQVTREAPQHSPIALIGIPKGLISSRQFFLQGAHILLKSLNLILLGLDSLVERPEQNKREEGGEGRRGKRRKDQWHKFFNVAAKDVQ</sequence>
<dbReference type="AlphaFoldDB" id="A0A5B7DKL6"/>
<organism evidence="2 3">
    <name type="scientific">Portunus trituberculatus</name>
    <name type="common">Swimming crab</name>
    <name type="synonym">Neptunus trituberculatus</name>
    <dbReference type="NCBI Taxonomy" id="210409"/>
    <lineage>
        <taxon>Eukaryota</taxon>
        <taxon>Metazoa</taxon>
        <taxon>Ecdysozoa</taxon>
        <taxon>Arthropoda</taxon>
        <taxon>Crustacea</taxon>
        <taxon>Multicrustacea</taxon>
        <taxon>Malacostraca</taxon>
        <taxon>Eumalacostraca</taxon>
        <taxon>Eucarida</taxon>
        <taxon>Decapoda</taxon>
        <taxon>Pleocyemata</taxon>
        <taxon>Brachyura</taxon>
        <taxon>Eubrachyura</taxon>
        <taxon>Portunoidea</taxon>
        <taxon>Portunidae</taxon>
        <taxon>Portuninae</taxon>
        <taxon>Portunus</taxon>
    </lineage>
</organism>
<reference evidence="2 3" key="1">
    <citation type="submission" date="2019-05" db="EMBL/GenBank/DDBJ databases">
        <title>Another draft genome of Portunus trituberculatus and its Hox gene families provides insights of decapod evolution.</title>
        <authorList>
            <person name="Jeong J.-H."/>
            <person name="Song I."/>
            <person name="Kim S."/>
            <person name="Choi T."/>
            <person name="Kim D."/>
            <person name="Ryu S."/>
            <person name="Kim W."/>
        </authorList>
    </citation>
    <scope>NUCLEOTIDE SEQUENCE [LARGE SCALE GENOMIC DNA]</scope>
    <source>
        <tissue evidence="2">Muscle</tissue>
    </source>
</reference>
<feature type="region of interest" description="Disordered" evidence="1">
    <location>
        <begin position="135"/>
        <end position="154"/>
    </location>
</feature>
<protein>
    <submittedName>
        <fullName evidence="2">Uncharacterized protein</fullName>
    </submittedName>
</protein>
<keyword evidence="3" id="KW-1185">Reference proteome</keyword>
<comment type="caution">
    <text evidence="2">The sequence shown here is derived from an EMBL/GenBank/DDBJ whole genome shotgun (WGS) entry which is preliminary data.</text>
</comment>
<gene>
    <name evidence="2" type="ORF">E2C01_014552</name>
</gene>